<gene>
    <name evidence="1" type="ORF">SEPMUDRAFT_70339</name>
</gene>
<dbReference type="Gene3D" id="3.40.30.10">
    <property type="entry name" value="Glutaredoxin"/>
    <property type="match status" value="1"/>
</dbReference>
<dbReference type="eggNOG" id="ENOG502S0CB">
    <property type="taxonomic scope" value="Eukaryota"/>
</dbReference>
<dbReference type="InterPro" id="IPR036249">
    <property type="entry name" value="Thioredoxin-like_sf"/>
</dbReference>
<dbReference type="RefSeq" id="XP_016758958.1">
    <property type="nucleotide sequence ID" value="XM_016909902.1"/>
</dbReference>
<dbReference type="GeneID" id="27907039"/>
<dbReference type="OrthoDB" id="37297at2759"/>
<accession>N1QG86</accession>
<dbReference type="PANTHER" id="PTHR33875">
    <property type="entry name" value="OS09G0542200 PROTEIN"/>
    <property type="match status" value="1"/>
</dbReference>
<evidence type="ECO:0000313" key="2">
    <source>
        <dbReference type="Proteomes" id="UP000016931"/>
    </source>
</evidence>
<dbReference type="AlphaFoldDB" id="N1QG86"/>
<sequence length="208" mass="23395">MALAPKFAGQKFAATSSPATLHTLELFLDYVCPFSKKQFDTVYAEVFPILKSQYPDKLQVIFRQQIQPWHPSSTLVHEAGVAVLQTNPDKFWDFSKALFAKQTEYFDANVVNETRNDTYKRLAKLAASVGLNEKDIYSRLEISDKPDKDGGLNGGNAVTNDIKLLVKAQRLQGVHVTPTVMFNGYPDNSISSSFTKDDWEKWLAKNVV</sequence>
<reference evidence="1 2" key="1">
    <citation type="journal article" date="2012" name="PLoS Pathog.">
        <title>Diverse lifestyles and strategies of plant pathogenesis encoded in the genomes of eighteen Dothideomycetes fungi.</title>
        <authorList>
            <person name="Ohm R.A."/>
            <person name="Feau N."/>
            <person name="Henrissat B."/>
            <person name="Schoch C.L."/>
            <person name="Horwitz B.A."/>
            <person name="Barry K.W."/>
            <person name="Condon B.J."/>
            <person name="Copeland A.C."/>
            <person name="Dhillon B."/>
            <person name="Glaser F."/>
            <person name="Hesse C.N."/>
            <person name="Kosti I."/>
            <person name="LaButti K."/>
            <person name="Lindquist E.A."/>
            <person name="Lucas S."/>
            <person name="Salamov A.A."/>
            <person name="Bradshaw R.E."/>
            <person name="Ciuffetti L."/>
            <person name="Hamelin R.C."/>
            <person name="Kema G.H.J."/>
            <person name="Lawrence C."/>
            <person name="Scott J.A."/>
            <person name="Spatafora J.W."/>
            <person name="Turgeon B.G."/>
            <person name="de Wit P.J.G.M."/>
            <person name="Zhong S."/>
            <person name="Goodwin S.B."/>
            <person name="Grigoriev I.V."/>
        </authorList>
    </citation>
    <scope>NUCLEOTIDE SEQUENCE [LARGE SCALE GENOMIC DNA]</scope>
    <source>
        <strain evidence="1 2">SO2202</strain>
    </source>
</reference>
<protein>
    <submittedName>
        <fullName evidence="1">Uncharacterized protein</fullName>
    </submittedName>
</protein>
<dbReference type="SUPFAM" id="SSF52833">
    <property type="entry name" value="Thioredoxin-like"/>
    <property type="match status" value="1"/>
</dbReference>
<proteinExistence type="predicted"/>
<dbReference type="HOGENOM" id="CLU_085801_0_0_1"/>
<name>N1QG86_SPHMS</name>
<dbReference type="OMA" id="IKFSRQN"/>
<dbReference type="PANTHER" id="PTHR33875:SF2">
    <property type="entry name" value="ACR183CP"/>
    <property type="match status" value="1"/>
</dbReference>
<organism evidence="1 2">
    <name type="scientific">Sphaerulina musiva (strain SO2202)</name>
    <name type="common">Poplar stem canker fungus</name>
    <name type="synonym">Septoria musiva</name>
    <dbReference type="NCBI Taxonomy" id="692275"/>
    <lineage>
        <taxon>Eukaryota</taxon>
        <taxon>Fungi</taxon>
        <taxon>Dikarya</taxon>
        <taxon>Ascomycota</taxon>
        <taxon>Pezizomycotina</taxon>
        <taxon>Dothideomycetes</taxon>
        <taxon>Dothideomycetidae</taxon>
        <taxon>Mycosphaerellales</taxon>
        <taxon>Mycosphaerellaceae</taxon>
        <taxon>Sphaerulina</taxon>
    </lineage>
</organism>
<keyword evidence="2" id="KW-1185">Reference proteome</keyword>
<dbReference type="EMBL" id="KB456267">
    <property type="protein sequence ID" value="EMF10837.1"/>
    <property type="molecule type" value="Genomic_DNA"/>
</dbReference>
<dbReference type="Proteomes" id="UP000016931">
    <property type="component" value="Unassembled WGS sequence"/>
</dbReference>
<evidence type="ECO:0000313" key="1">
    <source>
        <dbReference type="EMBL" id="EMF10837.1"/>
    </source>
</evidence>
<dbReference type="STRING" id="692275.N1QG86"/>